<protein>
    <recommendedName>
        <fullName evidence="4">DNA/RNA endonuclease G</fullName>
    </recommendedName>
</protein>
<evidence type="ECO:0000256" key="1">
    <source>
        <dbReference type="SAM" id="Phobius"/>
    </source>
</evidence>
<keyword evidence="1" id="KW-0812">Transmembrane</keyword>
<keyword evidence="1" id="KW-1133">Transmembrane helix</keyword>
<sequence length="195" mass="20434">MSTSTASVYRRVLRRETHSPRSGLAITVAVVLILVAAWLGTESVLELIGRPALLVAPGDMLGSALTVSDAVPVAFLVAAGVVVAVVGVLVIVVSLKPGRRGRHTGPTDRTALVVDDRAIASSLARTAAHAADLDPDQVIVTIGKRTADVHVRPSSGLPVDREAIVEAVTDEVERYELSPSLKTRIDIDKKGVVGK</sequence>
<organism evidence="2 3">
    <name type="scientific">Frondihabitans sucicola</name>
    <dbReference type="NCBI Taxonomy" id="1268041"/>
    <lineage>
        <taxon>Bacteria</taxon>
        <taxon>Bacillati</taxon>
        <taxon>Actinomycetota</taxon>
        <taxon>Actinomycetes</taxon>
        <taxon>Micrococcales</taxon>
        <taxon>Microbacteriaceae</taxon>
        <taxon>Frondihabitans</taxon>
    </lineage>
</organism>
<dbReference type="EMBL" id="AP027732">
    <property type="protein sequence ID" value="BDZ51370.1"/>
    <property type="molecule type" value="Genomic_DNA"/>
</dbReference>
<gene>
    <name evidence="2" type="ORF">GCM10025867_36110</name>
</gene>
<dbReference type="RefSeq" id="WP_286344146.1">
    <property type="nucleotide sequence ID" value="NZ_AP027732.1"/>
</dbReference>
<name>A0ABN6Y225_9MICO</name>
<keyword evidence="1" id="KW-0472">Membrane</keyword>
<evidence type="ECO:0000313" key="2">
    <source>
        <dbReference type="EMBL" id="BDZ51370.1"/>
    </source>
</evidence>
<evidence type="ECO:0008006" key="4">
    <source>
        <dbReference type="Google" id="ProtNLM"/>
    </source>
</evidence>
<evidence type="ECO:0000313" key="3">
    <source>
        <dbReference type="Proteomes" id="UP001321486"/>
    </source>
</evidence>
<proteinExistence type="predicted"/>
<accession>A0ABN6Y225</accession>
<reference evidence="3" key="1">
    <citation type="journal article" date="2019" name="Int. J. Syst. Evol. Microbiol.">
        <title>The Global Catalogue of Microorganisms (GCM) 10K type strain sequencing project: providing services to taxonomists for standard genome sequencing and annotation.</title>
        <authorList>
            <consortium name="The Broad Institute Genomics Platform"/>
            <consortium name="The Broad Institute Genome Sequencing Center for Infectious Disease"/>
            <person name="Wu L."/>
            <person name="Ma J."/>
        </authorList>
    </citation>
    <scope>NUCLEOTIDE SEQUENCE [LARGE SCALE GENOMIC DNA]</scope>
    <source>
        <strain evidence="3">NBRC 108728</strain>
    </source>
</reference>
<feature type="transmembrane region" description="Helical" evidence="1">
    <location>
        <begin position="70"/>
        <end position="93"/>
    </location>
</feature>
<dbReference type="Proteomes" id="UP001321486">
    <property type="component" value="Chromosome"/>
</dbReference>
<feature type="transmembrane region" description="Helical" evidence="1">
    <location>
        <begin position="21"/>
        <end position="40"/>
    </location>
</feature>
<keyword evidence="3" id="KW-1185">Reference proteome</keyword>